<protein>
    <submittedName>
        <fullName evidence="2">Bm10706, isoform c</fullName>
    </submittedName>
</protein>
<reference evidence="2" key="1">
    <citation type="journal article" date="2007" name="Science">
        <title>Draft genome of the filarial nematode parasite Brugia malayi.</title>
        <authorList>
            <person name="Ghedin E."/>
            <person name="Wang S."/>
            <person name="Spiro D."/>
            <person name="Caler E."/>
            <person name="Zhao Q."/>
            <person name="Crabtree J."/>
            <person name="Allen J.E."/>
            <person name="Delcher A.L."/>
            <person name="Guiliano D.B."/>
            <person name="Miranda-Saavedra D."/>
            <person name="Angiuoli S.V."/>
            <person name="Creasy T."/>
            <person name="Amedeo P."/>
            <person name="Haas B."/>
            <person name="El-Sayed N.M."/>
            <person name="Wortman J.R."/>
            <person name="Feldblyum T."/>
            <person name="Tallon L."/>
            <person name="Schatz M."/>
            <person name="Shumway M."/>
            <person name="Koo H."/>
            <person name="Salzberg S.L."/>
            <person name="Schobel S."/>
            <person name="Pertea M."/>
            <person name="Pop M."/>
            <person name="White O."/>
            <person name="Barton G.J."/>
            <person name="Carlow C.K."/>
            <person name="Crawford M.J."/>
            <person name="Daub J."/>
            <person name="Dimmic M.W."/>
            <person name="Estes C.F."/>
            <person name="Foster J.M."/>
            <person name="Ganatra M."/>
            <person name="Gregory W.F."/>
            <person name="Johnson N.M."/>
            <person name="Jin J."/>
            <person name="Komuniecki R."/>
            <person name="Korf I."/>
            <person name="Kumar S."/>
            <person name="Laney S."/>
            <person name="Li B.W."/>
            <person name="Li W."/>
            <person name="Lindblom T.H."/>
            <person name="Lustigman S."/>
            <person name="Ma D."/>
            <person name="Maina C.V."/>
            <person name="Martin D.M."/>
            <person name="McCarter J.P."/>
            <person name="McReynolds L."/>
            <person name="Mitreva M."/>
            <person name="Nutman T.B."/>
            <person name="Parkinson J."/>
            <person name="Peregrin-Alvarez J.M."/>
            <person name="Poole C."/>
            <person name="Ren Q."/>
            <person name="Saunders L."/>
            <person name="Sluder A.E."/>
            <person name="Smith K."/>
            <person name="Stanke M."/>
            <person name="Unnasch T.R."/>
            <person name="Ware J."/>
            <person name="Wei A.D."/>
            <person name="Weil G."/>
            <person name="Williams D.J."/>
            <person name="Zhang Y."/>
            <person name="Williams S.A."/>
            <person name="Fraser-Liggett C."/>
            <person name="Slatko B."/>
            <person name="Blaxter M.L."/>
            <person name="Scott A.L."/>
        </authorList>
    </citation>
    <scope>NUCLEOTIDE SEQUENCE</scope>
    <source>
        <strain evidence="2">FR3</strain>
    </source>
</reference>
<reference evidence="2" key="2">
    <citation type="submission" date="2012-12" db="EMBL/GenBank/DDBJ databases">
        <authorList>
            <consortium name="WormBase Consortium"/>
            <person name="Ghedin E."/>
            <person name="Paulini M."/>
        </authorList>
    </citation>
    <scope>NUCLEOTIDE SEQUENCE</scope>
    <source>
        <strain evidence="2">FR3</strain>
    </source>
</reference>
<sequence>MPTPAPTEPSYNNPFCSLTSTQHFTTHPQLVVHMMRKDELDSDLNRSIKRGEGGSKGKRKGKNGPSSSIRSSTGPRRCHRQPLNLSVTVRTIFCSSFASAQLMAIFRPLAIKTCYRAAERGTSTYCHIESKMRLDLNFTPTNGTLMKSIMDGWMADWRIRALMITSARTRSIRCYYYYQALLLSSEMSLGLIMRLGLVFFMNDGNLVDRISNLQTLMKRRELIVEQYHGLLDSHVHTHTHTHIYIYIYIDEPTKNGAASENTHTTAVVNSDCERSEGTFLFSTESQASHKLLVWR</sequence>
<organism evidence="2">
    <name type="scientific">Brugia malayi</name>
    <name type="common">Filarial nematode worm</name>
    <dbReference type="NCBI Taxonomy" id="6279"/>
    <lineage>
        <taxon>Eukaryota</taxon>
        <taxon>Metazoa</taxon>
        <taxon>Ecdysozoa</taxon>
        <taxon>Nematoda</taxon>
        <taxon>Chromadorea</taxon>
        <taxon>Rhabditida</taxon>
        <taxon>Spirurina</taxon>
        <taxon>Spiruromorpha</taxon>
        <taxon>Filarioidea</taxon>
        <taxon>Onchocercidae</taxon>
        <taxon>Brugia</taxon>
    </lineage>
</organism>
<evidence type="ECO:0000313" key="2">
    <source>
        <dbReference type="EMBL" id="CDP99240.1"/>
    </source>
</evidence>
<feature type="region of interest" description="Disordered" evidence="1">
    <location>
        <begin position="41"/>
        <end position="79"/>
    </location>
</feature>
<gene>
    <name evidence="2" type="primary">Bm10706</name>
    <name evidence="2" type="ORF">BM_Bm10706</name>
</gene>
<dbReference type="AlphaFoldDB" id="A0A1I9G406"/>
<name>A0A1I9G406_BRUMA</name>
<dbReference type="EMBL" id="LN857006">
    <property type="protein sequence ID" value="CDP99240.1"/>
    <property type="molecule type" value="Genomic_DNA"/>
</dbReference>
<feature type="compositionally biased region" description="Basic and acidic residues" evidence="1">
    <location>
        <begin position="41"/>
        <end position="55"/>
    </location>
</feature>
<accession>A0A1I9G406</accession>
<proteinExistence type="predicted"/>
<evidence type="ECO:0000256" key="1">
    <source>
        <dbReference type="SAM" id="MobiDB-lite"/>
    </source>
</evidence>